<reference evidence="1" key="2">
    <citation type="submission" date="2019-06" db="EMBL/GenBank/DDBJ databases">
        <title>Genomics analysis of Aphanomyces spp. identifies a new class of oomycete effector associated with host adaptation.</title>
        <authorList>
            <person name="Gaulin E."/>
        </authorList>
    </citation>
    <scope>NUCLEOTIDE SEQUENCE</scope>
    <source>
        <strain evidence="1">CBS 578.67</strain>
    </source>
</reference>
<name>A0A485KEK2_9STRA</name>
<sequence>MEDNRLVWFILVDGKGQAYKGTTADIVKIPSDSIIAEFRDAVKAKYADSHLKGIAPSDLKVYANKDAFDAENPVPLEEDSKIGSYGGSKKDALLVVVPSHALVAVPDGLQEVLNKLENIEQDLRESKRPRSSYTRSVNGDLARQALEKKKSFVALDDKEGGVAIWGATEQEMVSEIAIESELVEFVTPYLASILKDFELVFVNSENSPWLRQHIDARSSTVCKPDGFATLAGMYRKKDKIRFGTMEPKLMDCMMIIEAKLSISDDSFGEVISYLEFVKDVLVDENCRFCPQGFG</sequence>
<evidence type="ECO:0000313" key="2">
    <source>
        <dbReference type="EMBL" id="VFT83262.1"/>
    </source>
</evidence>
<gene>
    <name evidence="2" type="primary">Aste57867_6263</name>
    <name evidence="1" type="ORF">As57867_006249</name>
    <name evidence="2" type="ORF">ASTE57867_6263</name>
</gene>
<organism evidence="2 3">
    <name type="scientific">Aphanomyces stellatus</name>
    <dbReference type="NCBI Taxonomy" id="120398"/>
    <lineage>
        <taxon>Eukaryota</taxon>
        <taxon>Sar</taxon>
        <taxon>Stramenopiles</taxon>
        <taxon>Oomycota</taxon>
        <taxon>Saprolegniomycetes</taxon>
        <taxon>Saprolegniales</taxon>
        <taxon>Verrucalvaceae</taxon>
        <taxon>Aphanomyces</taxon>
    </lineage>
</organism>
<dbReference type="Proteomes" id="UP000332933">
    <property type="component" value="Unassembled WGS sequence"/>
</dbReference>
<evidence type="ECO:0000313" key="1">
    <source>
        <dbReference type="EMBL" id="KAF0708670.1"/>
    </source>
</evidence>
<dbReference type="EMBL" id="CAADRA010002464">
    <property type="protein sequence ID" value="VFT83262.1"/>
    <property type="molecule type" value="Genomic_DNA"/>
</dbReference>
<accession>A0A485KEK2</accession>
<dbReference type="OrthoDB" id="123517at2759"/>
<reference evidence="2 3" key="1">
    <citation type="submission" date="2019-03" db="EMBL/GenBank/DDBJ databases">
        <authorList>
            <person name="Gaulin E."/>
            <person name="Dumas B."/>
        </authorList>
    </citation>
    <scope>NUCLEOTIDE SEQUENCE [LARGE SCALE GENOMIC DNA]</scope>
    <source>
        <strain evidence="2">CBS 568.67</strain>
    </source>
</reference>
<keyword evidence="3" id="KW-1185">Reference proteome</keyword>
<evidence type="ECO:0000313" key="3">
    <source>
        <dbReference type="Proteomes" id="UP000332933"/>
    </source>
</evidence>
<dbReference type="AlphaFoldDB" id="A0A485KEK2"/>
<protein>
    <submittedName>
        <fullName evidence="2">Aste57867_6263 protein</fullName>
    </submittedName>
</protein>
<dbReference type="EMBL" id="VJMH01002462">
    <property type="protein sequence ID" value="KAF0708670.1"/>
    <property type="molecule type" value="Genomic_DNA"/>
</dbReference>
<proteinExistence type="predicted"/>